<dbReference type="EMBL" id="JACXAJ010000003">
    <property type="protein sequence ID" value="MBD1397358.1"/>
    <property type="molecule type" value="Genomic_DNA"/>
</dbReference>
<evidence type="ECO:0000313" key="3">
    <source>
        <dbReference type="EMBL" id="MBD1397358.1"/>
    </source>
</evidence>
<accession>A0ABR7XGF6</accession>
<feature type="transmembrane region" description="Helical" evidence="1">
    <location>
        <begin position="175"/>
        <end position="193"/>
    </location>
</feature>
<gene>
    <name evidence="3" type="ORF">H9Q13_09295</name>
</gene>
<keyword evidence="1" id="KW-0472">Membrane</keyword>
<evidence type="ECO:0000256" key="1">
    <source>
        <dbReference type="SAM" id="Phobius"/>
    </source>
</evidence>
<sequence length="245" mass="27822">MNKSLYTLLAALLLCFNLQAQDYDYSQQRQGRYFVKLRNGQVVYANKLQYKSPIFKQDFFLLDDSLKYSPEMVDVYQSDDGYFARVAAGNRFDSFAKRVLEGPRISKFYTTTIDYSAMGYNPYGYGMPRTSRRRIYFFSKDNGPLMTFDQNNLEQALADNASSMVLLQRHKRERVISTVMGIAGAGLLTVGILSSSQSSTNPNSVNISPVVYAGAGLIALPLVMNLFRKDKLTQAVEVYNYQIRQ</sequence>
<protein>
    <submittedName>
        <fullName evidence="3">Uncharacterized protein</fullName>
    </submittedName>
</protein>
<proteinExistence type="predicted"/>
<keyword evidence="1" id="KW-0812">Transmembrane</keyword>
<evidence type="ECO:0000256" key="2">
    <source>
        <dbReference type="SAM" id="SignalP"/>
    </source>
</evidence>
<feature type="chain" id="PRO_5047051176" evidence="2">
    <location>
        <begin position="21"/>
        <end position="245"/>
    </location>
</feature>
<evidence type="ECO:0000313" key="4">
    <source>
        <dbReference type="Proteomes" id="UP000625551"/>
    </source>
</evidence>
<dbReference type="Proteomes" id="UP000625551">
    <property type="component" value="Unassembled WGS sequence"/>
</dbReference>
<feature type="transmembrane region" description="Helical" evidence="1">
    <location>
        <begin position="205"/>
        <end position="224"/>
    </location>
</feature>
<keyword evidence="1" id="KW-1133">Transmembrane helix</keyword>
<name>A0ABR7XGF6_9BACT</name>
<dbReference type="RefSeq" id="WP_191183517.1">
    <property type="nucleotide sequence ID" value="NZ_JACXAJ010000003.1"/>
</dbReference>
<comment type="caution">
    <text evidence="3">The sequence shown here is derived from an EMBL/GenBank/DDBJ whole genome shotgun (WGS) entry which is preliminary data.</text>
</comment>
<feature type="signal peptide" evidence="2">
    <location>
        <begin position="1"/>
        <end position="20"/>
    </location>
</feature>
<organism evidence="3 4">
    <name type="scientific">Pontibacter aquaedesilientis</name>
    <dbReference type="NCBI Taxonomy" id="2766980"/>
    <lineage>
        <taxon>Bacteria</taxon>
        <taxon>Pseudomonadati</taxon>
        <taxon>Bacteroidota</taxon>
        <taxon>Cytophagia</taxon>
        <taxon>Cytophagales</taxon>
        <taxon>Hymenobacteraceae</taxon>
        <taxon>Pontibacter</taxon>
    </lineage>
</organism>
<reference evidence="3 4" key="1">
    <citation type="submission" date="2020-09" db="EMBL/GenBank/DDBJ databases">
        <title>Genome sequencing and assembly of Pontibacter sp.</title>
        <authorList>
            <person name="Chhetri G."/>
        </authorList>
    </citation>
    <scope>NUCLEOTIDE SEQUENCE [LARGE SCALE GENOMIC DNA]</scope>
    <source>
        <strain evidence="3 4">JH31</strain>
    </source>
</reference>
<keyword evidence="2" id="KW-0732">Signal</keyword>
<keyword evidence="4" id="KW-1185">Reference proteome</keyword>